<name>A0A8S5SKW6_9CAUD</name>
<accession>A0A8S5SKW6</accession>
<proteinExistence type="predicted"/>
<evidence type="ECO:0000313" key="1">
    <source>
        <dbReference type="EMBL" id="DAF51311.1"/>
    </source>
</evidence>
<protein>
    <submittedName>
        <fullName evidence="1">Uncharacterized protein</fullName>
    </submittedName>
</protein>
<organism evidence="1">
    <name type="scientific">Siphoviridae sp. ctRGj11</name>
    <dbReference type="NCBI Taxonomy" id="2827868"/>
    <lineage>
        <taxon>Viruses</taxon>
        <taxon>Duplodnaviria</taxon>
        <taxon>Heunggongvirae</taxon>
        <taxon>Uroviricota</taxon>
        <taxon>Caudoviricetes</taxon>
    </lineage>
</organism>
<sequence length="46" mass="5165">MWPERLFDDVGHANWCPFRLDSLRLGGCMVEPSARGSCPTQKGSQK</sequence>
<dbReference type="EMBL" id="BK032613">
    <property type="protein sequence ID" value="DAF51311.1"/>
    <property type="molecule type" value="Genomic_DNA"/>
</dbReference>
<reference evidence="1" key="1">
    <citation type="journal article" date="2021" name="Proc. Natl. Acad. Sci. U.S.A.">
        <title>A Catalog of Tens of Thousands of Viruses from Human Metagenomes Reveals Hidden Associations with Chronic Diseases.</title>
        <authorList>
            <person name="Tisza M.J."/>
            <person name="Buck C.B."/>
        </authorList>
    </citation>
    <scope>NUCLEOTIDE SEQUENCE</scope>
    <source>
        <strain evidence="1">CtRGj11</strain>
    </source>
</reference>